<proteinExistence type="predicted"/>
<evidence type="ECO:0000313" key="2">
    <source>
        <dbReference type="Proteomes" id="UP000321635"/>
    </source>
</evidence>
<dbReference type="Proteomes" id="UP000321635">
    <property type="component" value="Unassembled WGS sequence"/>
</dbReference>
<comment type="caution">
    <text evidence="1">The sequence shown here is derived from an EMBL/GenBank/DDBJ whole genome shotgun (WGS) entry which is preliminary data.</text>
</comment>
<dbReference type="AlphaFoldDB" id="A0A511X9P9"/>
<dbReference type="EMBL" id="BJYF01000007">
    <property type="protein sequence ID" value="GEN59669.1"/>
    <property type="molecule type" value="Genomic_DNA"/>
</dbReference>
<evidence type="ECO:0000313" key="1">
    <source>
        <dbReference type="EMBL" id="GEN59669.1"/>
    </source>
</evidence>
<sequence length="85" mass="9083">MKQDTAKCGIRVRYRDRENDLAKAAHITTAAAHTFFLNGPIASSTSAAHISDGATPLVALPQATHVTIQDGLNLGIQVDNIHAHR</sequence>
<gene>
    <name evidence="1" type="ORF">ANI02nite_15530</name>
</gene>
<protein>
    <submittedName>
        <fullName evidence="1">Uncharacterized protein</fullName>
    </submittedName>
</protein>
<name>A0A511X9P9_9PROT</name>
<keyword evidence="2" id="KW-1185">Reference proteome</keyword>
<reference evidence="1 2" key="1">
    <citation type="submission" date="2019-07" db="EMBL/GenBank/DDBJ databases">
        <title>Whole genome shotgun sequence of Acetobacter nitrogenifigens NBRC 105050.</title>
        <authorList>
            <person name="Hosoyama A."/>
            <person name="Uohara A."/>
            <person name="Ohji S."/>
            <person name="Ichikawa N."/>
        </authorList>
    </citation>
    <scope>NUCLEOTIDE SEQUENCE [LARGE SCALE GENOMIC DNA]</scope>
    <source>
        <strain evidence="1 2">NBRC 105050</strain>
    </source>
</reference>
<organism evidence="1 2">
    <name type="scientific">Acetobacter nitrogenifigens DSM 23921 = NBRC 105050</name>
    <dbReference type="NCBI Taxonomy" id="1120919"/>
    <lineage>
        <taxon>Bacteria</taxon>
        <taxon>Pseudomonadati</taxon>
        <taxon>Pseudomonadota</taxon>
        <taxon>Alphaproteobacteria</taxon>
        <taxon>Acetobacterales</taxon>
        <taxon>Acetobacteraceae</taxon>
        <taxon>Acetobacter</taxon>
    </lineage>
</organism>
<accession>A0A511X9P9</accession>